<dbReference type="InterPro" id="IPR036426">
    <property type="entry name" value="Bulb-type_lectin_dom_sf"/>
</dbReference>
<reference evidence="22 23" key="1">
    <citation type="journal article" date="2021" name="BMC Genomics">
        <title>Datura genome reveals duplications of psychoactive alkaloid biosynthetic genes and high mutation rate following tissue culture.</title>
        <authorList>
            <person name="Rajewski A."/>
            <person name="Carter-House D."/>
            <person name="Stajich J."/>
            <person name="Litt A."/>
        </authorList>
    </citation>
    <scope>NUCLEOTIDE SEQUENCE [LARGE SCALE GENOMIC DNA]</scope>
    <source>
        <strain evidence="22">AR-01</strain>
    </source>
</reference>
<dbReference type="EMBL" id="JACEIK010000313">
    <property type="protein sequence ID" value="MCD7454725.1"/>
    <property type="molecule type" value="Genomic_DNA"/>
</dbReference>
<evidence type="ECO:0000259" key="20">
    <source>
        <dbReference type="PROSITE" id="PS50011"/>
    </source>
</evidence>
<evidence type="ECO:0000256" key="19">
    <source>
        <dbReference type="SAM" id="Phobius"/>
    </source>
</evidence>
<dbReference type="InterPro" id="IPR011009">
    <property type="entry name" value="Kinase-like_dom_sf"/>
</dbReference>
<feature type="transmembrane region" description="Helical" evidence="19">
    <location>
        <begin position="450"/>
        <end position="472"/>
    </location>
</feature>
<keyword evidence="7 17" id="KW-0547">Nucleotide-binding</keyword>
<dbReference type="CDD" id="cd00028">
    <property type="entry name" value="B_lectin"/>
    <property type="match status" value="1"/>
</dbReference>
<protein>
    <recommendedName>
        <fullName evidence="17">Receptor-like serine/threonine-protein kinase</fullName>
        <ecNumber evidence="17">2.7.11.1</ecNumber>
    </recommendedName>
</protein>
<dbReference type="PROSITE" id="PS00107">
    <property type="entry name" value="PROTEIN_KINASE_ATP"/>
    <property type="match status" value="1"/>
</dbReference>
<feature type="transmembrane region" description="Helical" evidence="19">
    <location>
        <begin position="7"/>
        <end position="34"/>
    </location>
</feature>
<dbReference type="PANTHER" id="PTHR47976">
    <property type="entry name" value="G-TYPE LECTIN S-RECEPTOR-LIKE SERINE/THREONINE-PROTEIN KINASE SD2-5"/>
    <property type="match status" value="1"/>
</dbReference>
<dbReference type="SMART" id="SM00220">
    <property type="entry name" value="S_TKc"/>
    <property type="match status" value="1"/>
</dbReference>
<name>A0ABS8S6H5_DATST</name>
<dbReference type="InterPro" id="IPR051343">
    <property type="entry name" value="G-type_lectin_kinases/EP1-like"/>
</dbReference>
<keyword evidence="11 19" id="KW-0472">Membrane</keyword>
<dbReference type="InterPro" id="IPR017441">
    <property type="entry name" value="Protein_kinase_ATP_BS"/>
</dbReference>
<dbReference type="Gene3D" id="3.30.200.20">
    <property type="entry name" value="Phosphorylase Kinase, domain 1"/>
    <property type="match status" value="1"/>
</dbReference>
<accession>A0ABS8S6H5</accession>
<evidence type="ECO:0000256" key="8">
    <source>
        <dbReference type="ARBA" id="ARBA00022777"/>
    </source>
</evidence>
<comment type="catalytic activity">
    <reaction evidence="15 17">
        <text>L-threonyl-[protein] + ATP = O-phospho-L-threonyl-[protein] + ADP + H(+)</text>
        <dbReference type="Rhea" id="RHEA:46608"/>
        <dbReference type="Rhea" id="RHEA-COMP:11060"/>
        <dbReference type="Rhea" id="RHEA-COMP:11605"/>
        <dbReference type="ChEBI" id="CHEBI:15378"/>
        <dbReference type="ChEBI" id="CHEBI:30013"/>
        <dbReference type="ChEBI" id="CHEBI:30616"/>
        <dbReference type="ChEBI" id="CHEBI:61977"/>
        <dbReference type="ChEBI" id="CHEBI:456216"/>
        <dbReference type="EC" id="2.7.11.1"/>
    </reaction>
</comment>
<evidence type="ECO:0000256" key="18">
    <source>
        <dbReference type="PROSITE-ProRule" id="PRU10141"/>
    </source>
</evidence>
<dbReference type="PROSITE" id="PS00108">
    <property type="entry name" value="PROTEIN_KINASE_ST"/>
    <property type="match status" value="1"/>
</dbReference>
<feature type="domain" description="Bulb-type lectin" evidence="21">
    <location>
        <begin position="47"/>
        <end position="164"/>
    </location>
</feature>
<dbReference type="InterPro" id="IPR000719">
    <property type="entry name" value="Prot_kinase_dom"/>
</dbReference>
<dbReference type="Pfam" id="PF00954">
    <property type="entry name" value="S_locus_glycop"/>
    <property type="match status" value="1"/>
</dbReference>
<comment type="similarity">
    <text evidence="17">Belongs to the protein kinase superfamily. Ser/Thr protein kinase family.</text>
</comment>
<keyword evidence="12" id="KW-1015">Disulfide bond</keyword>
<evidence type="ECO:0000256" key="4">
    <source>
        <dbReference type="ARBA" id="ARBA00022679"/>
    </source>
</evidence>
<evidence type="ECO:0000256" key="13">
    <source>
        <dbReference type="ARBA" id="ARBA00023170"/>
    </source>
</evidence>
<evidence type="ECO:0000256" key="14">
    <source>
        <dbReference type="ARBA" id="ARBA00023180"/>
    </source>
</evidence>
<dbReference type="PROSITE" id="PS50927">
    <property type="entry name" value="BULB_LECTIN"/>
    <property type="match status" value="1"/>
</dbReference>
<evidence type="ECO:0000256" key="6">
    <source>
        <dbReference type="ARBA" id="ARBA00022729"/>
    </source>
</evidence>
<keyword evidence="6" id="KW-0732">Signal</keyword>
<keyword evidence="8 17" id="KW-0418">Kinase</keyword>
<dbReference type="Proteomes" id="UP000823775">
    <property type="component" value="Unassembled WGS sequence"/>
</dbReference>
<dbReference type="SUPFAM" id="SSF51110">
    <property type="entry name" value="alpha-D-mannose-specific plant lectins"/>
    <property type="match status" value="1"/>
</dbReference>
<feature type="transmembrane region" description="Helical" evidence="19">
    <location>
        <begin position="70"/>
        <end position="88"/>
    </location>
</feature>
<dbReference type="SMART" id="SM00108">
    <property type="entry name" value="B_lectin"/>
    <property type="match status" value="1"/>
</dbReference>
<evidence type="ECO:0000256" key="15">
    <source>
        <dbReference type="ARBA" id="ARBA00047899"/>
    </source>
</evidence>
<evidence type="ECO:0000256" key="16">
    <source>
        <dbReference type="ARBA" id="ARBA00048679"/>
    </source>
</evidence>
<dbReference type="PANTHER" id="PTHR47976:SF62">
    <property type="entry name" value="RECEPTOR-LIKE SERINE_THREONINE-PROTEIN KINASE"/>
    <property type="match status" value="1"/>
</dbReference>
<evidence type="ECO:0000256" key="7">
    <source>
        <dbReference type="ARBA" id="ARBA00022741"/>
    </source>
</evidence>
<evidence type="ECO:0000256" key="17">
    <source>
        <dbReference type="PIRNR" id="PIRNR000641"/>
    </source>
</evidence>
<keyword evidence="23" id="KW-1185">Reference proteome</keyword>
<keyword evidence="10 19" id="KW-1133">Transmembrane helix</keyword>
<evidence type="ECO:0000313" key="22">
    <source>
        <dbReference type="EMBL" id="MCD7454725.1"/>
    </source>
</evidence>
<evidence type="ECO:0000256" key="9">
    <source>
        <dbReference type="ARBA" id="ARBA00022840"/>
    </source>
</evidence>
<feature type="binding site" evidence="18">
    <location>
        <position position="539"/>
    </location>
    <ligand>
        <name>ATP</name>
        <dbReference type="ChEBI" id="CHEBI:30616"/>
    </ligand>
</feature>
<dbReference type="SUPFAM" id="SSF56112">
    <property type="entry name" value="Protein kinase-like (PK-like)"/>
    <property type="match status" value="1"/>
</dbReference>
<keyword evidence="13" id="KW-0675">Receptor</keyword>
<dbReference type="Pfam" id="PF00069">
    <property type="entry name" value="Pkinase"/>
    <property type="match status" value="1"/>
</dbReference>
<gene>
    <name evidence="22" type="ORF">HAX54_025788</name>
</gene>
<dbReference type="PIRSF" id="PIRSF000641">
    <property type="entry name" value="SRK"/>
    <property type="match status" value="1"/>
</dbReference>
<sequence length="801" mass="90042">MIFILQLYLSLAMVFCCVTMVSWKILLWSVLIYLTFTSSFSQETINIVPLGSNITAGSESSYWLSSSGDFAFGFYRLSTGLFLVGIWFDKIPEKTLVWSANRDDPVHAGSKVSLTLSGHLVLTESDGREFVLYNGTGTSYAAMQDDGNFVLANSSSGFLWESFDFPTDTILPGQFLDMGQKLFSTANGTVDYSTGKYRLEMQMDGNVVLSAYRTADFGYWDAQTINNNNVRLIFENTSDNLFITNGSSIIYNMTANLPASVRDYYHRAMITDKGDFQQLFRSKVNGSSWDIAWQAITKPCSVNNICGVYGFCQSPDNKEINCSCLPGYSPRDLYDPSKGCYPSVVKDFCDPNSSHSDVYVERISNADFPNRDYAELERVFQATEELCQQEVLNDCLCEAAVLKDSTCYKKRMPIQNARRVIPDTDNMVAFLKISNYTTSGNKNHPVSKGVLLAGVIVCSVLAPLFAAIAIYYHPFVQKYRLAKNPPKRKPIELNLRAFSFQELREATNGFKNKLGEGASGAVYSGILKLENEEVEVAVKQLGNSIEQGGDKDFLAEVRVIGLTHHKNLVHLLGFCNEKSNRLLVYELMKNGAVSNLIFRHGQRPSWKLRSDIVLGIARGLLYLHEECENQIIHCDIKPQNVLLDENYTAKIADFGIAKLLMKDQTRTSTNFRGTMGYMAPEWLKNVPVTTKVDIYSFGVLLLEIIFCKRHVDLNPIGEANERLELILVDWVLHCVRKEMLRAVASLDEEIMFHFDNFERMTMVGLWCLCPETNLRPSAAKLVQMLEGTIELGIPPMVDTTI</sequence>
<feature type="domain" description="Protein kinase" evidence="20">
    <location>
        <begin position="508"/>
        <end position="789"/>
    </location>
</feature>
<keyword evidence="3" id="KW-0245">EGF-like domain</keyword>
<evidence type="ECO:0000256" key="10">
    <source>
        <dbReference type="ARBA" id="ARBA00022989"/>
    </source>
</evidence>
<keyword evidence="5 19" id="KW-0812">Transmembrane</keyword>
<dbReference type="Pfam" id="PF01453">
    <property type="entry name" value="B_lectin"/>
    <property type="match status" value="1"/>
</dbReference>
<dbReference type="Gene3D" id="1.10.510.10">
    <property type="entry name" value="Transferase(Phosphotransferase) domain 1"/>
    <property type="match status" value="1"/>
</dbReference>
<evidence type="ECO:0000256" key="1">
    <source>
        <dbReference type="ARBA" id="ARBA00004167"/>
    </source>
</evidence>
<dbReference type="InterPro" id="IPR024171">
    <property type="entry name" value="SRK-like_kinase"/>
</dbReference>
<dbReference type="PROSITE" id="PS50011">
    <property type="entry name" value="PROTEIN_KINASE_DOM"/>
    <property type="match status" value="1"/>
</dbReference>
<dbReference type="InterPro" id="IPR001480">
    <property type="entry name" value="Bulb-type_lectin_dom"/>
</dbReference>
<dbReference type="Gene3D" id="2.90.10.10">
    <property type="entry name" value="Bulb-type lectin domain"/>
    <property type="match status" value="1"/>
</dbReference>
<organism evidence="22 23">
    <name type="scientific">Datura stramonium</name>
    <name type="common">Jimsonweed</name>
    <name type="synonym">Common thornapple</name>
    <dbReference type="NCBI Taxonomy" id="4076"/>
    <lineage>
        <taxon>Eukaryota</taxon>
        <taxon>Viridiplantae</taxon>
        <taxon>Streptophyta</taxon>
        <taxon>Embryophyta</taxon>
        <taxon>Tracheophyta</taxon>
        <taxon>Spermatophyta</taxon>
        <taxon>Magnoliopsida</taxon>
        <taxon>eudicotyledons</taxon>
        <taxon>Gunneridae</taxon>
        <taxon>Pentapetalae</taxon>
        <taxon>asterids</taxon>
        <taxon>lamiids</taxon>
        <taxon>Solanales</taxon>
        <taxon>Solanaceae</taxon>
        <taxon>Solanoideae</taxon>
        <taxon>Datureae</taxon>
        <taxon>Datura</taxon>
    </lineage>
</organism>
<proteinExistence type="inferred from homology"/>
<keyword evidence="9 17" id="KW-0067">ATP-binding</keyword>
<comment type="subcellular location">
    <subcellularLocation>
        <location evidence="1">Membrane</location>
        <topology evidence="1">Single-pass membrane protein</topology>
    </subcellularLocation>
</comment>
<evidence type="ECO:0000313" key="23">
    <source>
        <dbReference type="Proteomes" id="UP000823775"/>
    </source>
</evidence>
<evidence type="ECO:0000256" key="5">
    <source>
        <dbReference type="ARBA" id="ARBA00022692"/>
    </source>
</evidence>
<dbReference type="Gene3D" id="2.90.10.30">
    <property type="match status" value="1"/>
</dbReference>
<evidence type="ECO:0000256" key="11">
    <source>
        <dbReference type="ARBA" id="ARBA00023136"/>
    </source>
</evidence>
<evidence type="ECO:0000256" key="2">
    <source>
        <dbReference type="ARBA" id="ARBA00022527"/>
    </source>
</evidence>
<dbReference type="InterPro" id="IPR008271">
    <property type="entry name" value="Ser/Thr_kinase_AS"/>
</dbReference>
<comment type="catalytic activity">
    <reaction evidence="16 17">
        <text>L-seryl-[protein] + ATP = O-phospho-L-seryl-[protein] + ADP + H(+)</text>
        <dbReference type="Rhea" id="RHEA:17989"/>
        <dbReference type="Rhea" id="RHEA-COMP:9863"/>
        <dbReference type="Rhea" id="RHEA-COMP:11604"/>
        <dbReference type="ChEBI" id="CHEBI:15378"/>
        <dbReference type="ChEBI" id="CHEBI:29999"/>
        <dbReference type="ChEBI" id="CHEBI:30616"/>
        <dbReference type="ChEBI" id="CHEBI:83421"/>
        <dbReference type="ChEBI" id="CHEBI:456216"/>
        <dbReference type="EC" id="2.7.11.1"/>
    </reaction>
</comment>
<comment type="caution">
    <text evidence="22">The sequence shown here is derived from an EMBL/GenBank/DDBJ whole genome shotgun (WGS) entry which is preliminary data.</text>
</comment>
<evidence type="ECO:0000256" key="3">
    <source>
        <dbReference type="ARBA" id="ARBA00022536"/>
    </source>
</evidence>
<evidence type="ECO:0000256" key="12">
    <source>
        <dbReference type="ARBA" id="ARBA00023157"/>
    </source>
</evidence>
<dbReference type="InterPro" id="IPR000858">
    <property type="entry name" value="S_locus_glycoprot_dom"/>
</dbReference>
<evidence type="ECO:0000259" key="21">
    <source>
        <dbReference type="PROSITE" id="PS50927"/>
    </source>
</evidence>
<dbReference type="EC" id="2.7.11.1" evidence="17"/>
<keyword evidence="2 17" id="KW-0723">Serine/threonine-protein kinase</keyword>
<keyword evidence="14" id="KW-0325">Glycoprotein</keyword>
<keyword evidence="4 17" id="KW-0808">Transferase</keyword>